<dbReference type="EMBL" id="CP025781">
    <property type="protein sequence ID" value="QBC45139.1"/>
    <property type="molecule type" value="Genomic_DNA"/>
</dbReference>
<proteinExistence type="predicted"/>
<gene>
    <name evidence="1" type="ORF">C1H71_17435</name>
</gene>
<reference evidence="1 2" key="1">
    <citation type="submission" date="2018-01" db="EMBL/GenBank/DDBJ databases">
        <title>Genome sequence of Iodobacter sp. strain PCH194 isolated from Indian Trans-Himalaya.</title>
        <authorList>
            <person name="Kumar V."/>
            <person name="Thakur V."/>
            <person name="Kumar S."/>
            <person name="Singh D."/>
        </authorList>
    </citation>
    <scope>NUCLEOTIDE SEQUENCE [LARGE SCALE GENOMIC DNA]</scope>
    <source>
        <strain evidence="1 2">PCH194</strain>
    </source>
</reference>
<dbReference type="AlphaFoldDB" id="A0A7G3GDE7"/>
<name>A0A7G3GDE7_9NEIS</name>
<protein>
    <submittedName>
        <fullName evidence="1">Thioredoxin family protein</fullName>
    </submittedName>
</protein>
<dbReference type="InterPro" id="IPR008554">
    <property type="entry name" value="Glutaredoxin-like"/>
</dbReference>
<dbReference type="SUPFAM" id="SSF52833">
    <property type="entry name" value="Thioredoxin-like"/>
    <property type="match status" value="1"/>
</dbReference>
<evidence type="ECO:0000313" key="1">
    <source>
        <dbReference type="EMBL" id="QBC45139.1"/>
    </source>
</evidence>
<dbReference type="InterPro" id="IPR036249">
    <property type="entry name" value="Thioredoxin-like_sf"/>
</dbReference>
<dbReference type="RefSeq" id="WP_130107648.1">
    <property type="nucleotide sequence ID" value="NZ_CP025781.1"/>
</dbReference>
<dbReference type="Pfam" id="PF05768">
    <property type="entry name" value="Glrx-like"/>
    <property type="match status" value="1"/>
</dbReference>
<dbReference type="Gene3D" id="3.40.30.10">
    <property type="entry name" value="Glutaredoxin"/>
    <property type="match status" value="1"/>
</dbReference>
<evidence type="ECO:0000313" key="2">
    <source>
        <dbReference type="Proteomes" id="UP000515917"/>
    </source>
</evidence>
<sequence>MIALKIYGREYCGLCLLMRDALQQQASAKGFVLEWIDIDDIDDLEEKYGEWVPVLTVVDGVEICHYHLDQAALDAYLANFR</sequence>
<dbReference type="KEGG" id="ifl:C1H71_17435"/>
<keyword evidence="2" id="KW-1185">Reference proteome</keyword>
<accession>A0A7G3GDE7</accession>
<organism evidence="1 2">
    <name type="scientific">Iodobacter fluviatilis</name>
    <dbReference type="NCBI Taxonomy" id="537"/>
    <lineage>
        <taxon>Bacteria</taxon>
        <taxon>Pseudomonadati</taxon>
        <taxon>Pseudomonadota</taxon>
        <taxon>Betaproteobacteria</taxon>
        <taxon>Neisseriales</taxon>
        <taxon>Chitinibacteraceae</taxon>
        <taxon>Iodobacter</taxon>
    </lineage>
</organism>
<dbReference type="Proteomes" id="UP000515917">
    <property type="component" value="Chromosome"/>
</dbReference>